<dbReference type="Proteomes" id="UP000528457">
    <property type="component" value="Unassembled WGS sequence"/>
</dbReference>
<keyword evidence="2" id="KW-1185">Reference proteome</keyword>
<gene>
    <name evidence="1" type="ORF">HNR48_000869</name>
</gene>
<protein>
    <submittedName>
        <fullName evidence="1">Uncharacterized protein</fullName>
    </submittedName>
</protein>
<dbReference type="AlphaFoldDB" id="A0A7X0MUG1"/>
<sequence length="104" mass="12168">MGTLDKNWNSETEFAFNGQQEAQYPMLLRMQQDFDFKIMQQDSGYLLSTREYLDIESVDVSPLFQTLEALEQYINKNMVDILYSYLFDIPNQDVKDLSGNYAIA</sequence>
<dbReference type="InParanoid" id="A0A7X0MUG1"/>
<proteinExistence type="predicted"/>
<dbReference type="EMBL" id="JACHHT010000001">
    <property type="protein sequence ID" value="MBB6520591.1"/>
    <property type="molecule type" value="Genomic_DNA"/>
</dbReference>
<reference evidence="1 2" key="1">
    <citation type="submission" date="2020-08" db="EMBL/GenBank/DDBJ databases">
        <title>Genomic Encyclopedia of Type Strains, Phase IV (KMG-IV): sequencing the most valuable type-strain genomes for metagenomic binning, comparative biology and taxonomic classification.</title>
        <authorList>
            <person name="Goeker M."/>
        </authorList>
    </citation>
    <scope>NUCLEOTIDE SEQUENCE [LARGE SCALE GENOMIC DNA]</scope>
    <source>
        <strain evidence="1 2">DSM 22368</strain>
    </source>
</reference>
<evidence type="ECO:0000313" key="1">
    <source>
        <dbReference type="EMBL" id="MBB6520591.1"/>
    </source>
</evidence>
<name>A0A7X0MUG1_9GAMM</name>
<dbReference type="RefSeq" id="WP_166850801.1">
    <property type="nucleotide sequence ID" value="NZ_JAAONY010000001.1"/>
</dbReference>
<organism evidence="1 2">
    <name type="scientific">Pseudoteredinibacter isoporae</name>
    <dbReference type="NCBI Taxonomy" id="570281"/>
    <lineage>
        <taxon>Bacteria</taxon>
        <taxon>Pseudomonadati</taxon>
        <taxon>Pseudomonadota</taxon>
        <taxon>Gammaproteobacteria</taxon>
        <taxon>Cellvibrionales</taxon>
        <taxon>Cellvibrionaceae</taxon>
        <taxon>Pseudoteredinibacter</taxon>
    </lineage>
</organism>
<accession>A0A7X0MUG1</accession>
<comment type="caution">
    <text evidence="1">The sequence shown here is derived from an EMBL/GenBank/DDBJ whole genome shotgun (WGS) entry which is preliminary data.</text>
</comment>
<evidence type="ECO:0000313" key="2">
    <source>
        <dbReference type="Proteomes" id="UP000528457"/>
    </source>
</evidence>